<sequence>MTTTRKTTGSFPFVVSNGPKVPKEARTMIRKQAMKDVGFARKKKGNYGRVNLRQLPQYAGTTERPSIPIRSTVANVSTNGSSMLRIRSDSRASGTSTPSLDTSDTLDWADEVVEIQEDSTDMDSAITRYDADQYLSCELVLADMALYPEYERARSKFGIDLSSLSILTNFNVGKSTIAILSADPTRLASLLNLQQWSYLEYIPARYGTSKCLTAATDCLLAKVHTVLAPKEECYAVCSRLYGKALRTLQEAIASDSSAMDADVLCATQLLSLHELLDPSRDTAWSQHVQGSARLVRHRSASRFITEFDKALFAAHVGGIVSECLINNTSCYLEASEWTSLYSSMTHETTFLSERSPLTIQMRVTMFSVPGLWHDVGEAVNGEDFCSDATLASLEIRCRLAHRSLLDWLEQYKAHCVRLSLVQPPATELALRRELFGAAMECLVIVKRLLSTLCEHERRSLEIETQALAHLILDLQKQAAPKHSWLFSGHEVGVAYTVLLTKDQWEEESNELDMEERRLAIRSRYNTWSNTLRMTG</sequence>
<dbReference type="PANTHER" id="PTHR38111">
    <property type="entry name" value="ZN(2)-C6 FUNGAL-TYPE DOMAIN-CONTAINING PROTEIN-RELATED"/>
    <property type="match status" value="1"/>
</dbReference>
<evidence type="ECO:0000313" key="1">
    <source>
        <dbReference type="EMBL" id="KAK3678529.1"/>
    </source>
</evidence>
<dbReference type="Proteomes" id="UP001274830">
    <property type="component" value="Unassembled WGS sequence"/>
</dbReference>
<protein>
    <submittedName>
        <fullName evidence="1">Uncharacterized protein</fullName>
    </submittedName>
</protein>
<accession>A0AAE1C5A1</accession>
<dbReference type="AlphaFoldDB" id="A0AAE1C5A1"/>
<evidence type="ECO:0000313" key="2">
    <source>
        <dbReference type="Proteomes" id="UP001274830"/>
    </source>
</evidence>
<comment type="caution">
    <text evidence="1">The sequence shown here is derived from an EMBL/GenBank/DDBJ whole genome shotgun (WGS) entry which is preliminary data.</text>
</comment>
<dbReference type="PANTHER" id="PTHR38111:SF6">
    <property type="entry name" value="FINGER DOMAIN PROTEIN, PUTATIVE (AFU_ORTHOLOGUE AFUA_8G01940)-RELATED"/>
    <property type="match status" value="1"/>
</dbReference>
<proteinExistence type="predicted"/>
<dbReference type="EMBL" id="JAUTXT010000004">
    <property type="protein sequence ID" value="KAK3678529.1"/>
    <property type="molecule type" value="Genomic_DNA"/>
</dbReference>
<name>A0AAE1C5A1_9PEZI</name>
<gene>
    <name evidence="1" type="ORF">LTR78_001827</name>
</gene>
<organism evidence="1 2">
    <name type="scientific">Recurvomyces mirabilis</name>
    <dbReference type="NCBI Taxonomy" id="574656"/>
    <lineage>
        <taxon>Eukaryota</taxon>
        <taxon>Fungi</taxon>
        <taxon>Dikarya</taxon>
        <taxon>Ascomycota</taxon>
        <taxon>Pezizomycotina</taxon>
        <taxon>Dothideomycetes</taxon>
        <taxon>Dothideomycetidae</taxon>
        <taxon>Mycosphaerellales</taxon>
        <taxon>Teratosphaeriaceae</taxon>
        <taxon>Recurvomyces</taxon>
    </lineage>
</organism>
<keyword evidence="2" id="KW-1185">Reference proteome</keyword>
<dbReference type="InterPro" id="IPR053178">
    <property type="entry name" value="Osmoadaptation_assoc"/>
</dbReference>
<reference evidence="1" key="1">
    <citation type="submission" date="2023-07" db="EMBL/GenBank/DDBJ databases">
        <title>Black Yeasts Isolated from many extreme environments.</title>
        <authorList>
            <person name="Coleine C."/>
            <person name="Stajich J.E."/>
            <person name="Selbmann L."/>
        </authorList>
    </citation>
    <scope>NUCLEOTIDE SEQUENCE</scope>
    <source>
        <strain evidence="1">CCFEE 5485</strain>
    </source>
</reference>